<keyword evidence="3" id="KW-1185">Reference proteome</keyword>
<sequence length="380" mass="41414">MSSAVFRDKAVSSTDDIKRVSIGDVADFEKIIRVLKNGPIGTGVIDWFFLYGFTAAFIVIISFMSFIFFEMVKGVLQEITARAHFMIDLDVALEVLNGFVRFIVVVVTSLLGHYLYCSATVCMLRIAKGEKLTLKDFYLTPASNMGSYLATFWVSVGFTILLTASLLFGVPVVGLFIFWIPPVVVPFFTFPHWFLLSAEQKTPDFLSHVKVSAMAAVRNWQVTLLTWGAWIASVVACVSVIVVVMIFQIIFMFLLGRITETDPMHTVGGVFVYTVFVVIYDIIVVLFVAGTGPFLGAMNVIAHGEIFLMPGGAGDLEADVPTTDFTSLTAAEYSEPSQLRDDSGAVASTDEVEAPSAPVVAPEVDLAGGYNVVDGDEPLI</sequence>
<dbReference type="Proteomes" id="UP000717585">
    <property type="component" value="Unassembled WGS sequence"/>
</dbReference>
<keyword evidence="1" id="KW-0472">Membrane</keyword>
<gene>
    <name evidence="2" type="ORF">J8273_8258</name>
</gene>
<comment type="caution">
    <text evidence="2">The sequence shown here is derived from an EMBL/GenBank/DDBJ whole genome shotgun (WGS) entry which is preliminary data.</text>
</comment>
<feature type="transmembrane region" description="Helical" evidence="1">
    <location>
        <begin position="176"/>
        <end position="196"/>
    </location>
</feature>
<dbReference type="AlphaFoldDB" id="A0A8J6DZ42"/>
<evidence type="ECO:0008006" key="4">
    <source>
        <dbReference type="Google" id="ProtNLM"/>
    </source>
</evidence>
<name>A0A8J6DZ42_9EUKA</name>
<feature type="transmembrane region" description="Helical" evidence="1">
    <location>
        <begin position="224"/>
        <end position="255"/>
    </location>
</feature>
<feature type="transmembrane region" description="Helical" evidence="1">
    <location>
        <begin position="148"/>
        <end position="170"/>
    </location>
</feature>
<accession>A0A8J6DZ42</accession>
<evidence type="ECO:0000256" key="1">
    <source>
        <dbReference type="SAM" id="Phobius"/>
    </source>
</evidence>
<organism evidence="2 3">
    <name type="scientific">Carpediemonas membranifera</name>
    <dbReference type="NCBI Taxonomy" id="201153"/>
    <lineage>
        <taxon>Eukaryota</taxon>
        <taxon>Metamonada</taxon>
        <taxon>Carpediemonas-like organisms</taxon>
        <taxon>Carpediemonas</taxon>
    </lineage>
</organism>
<evidence type="ECO:0000313" key="3">
    <source>
        <dbReference type="Proteomes" id="UP000717585"/>
    </source>
</evidence>
<feature type="transmembrane region" description="Helical" evidence="1">
    <location>
        <begin position="48"/>
        <end position="69"/>
    </location>
</feature>
<reference evidence="2" key="1">
    <citation type="submission" date="2021-05" db="EMBL/GenBank/DDBJ databases">
        <title>A free-living protist that lacks canonical eukaryotic 1 DNA replication and segregation systems.</title>
        <authorList>
            <person name="Salas-Leiva D.E."/>
            <person name="Tromer E.C."/>
            <person name="Curtis B.A."/>
            <person name="Jerlstrom-Hultqvist J."/>
            <person name="Kolisko M."/>
            <person name="Yi Z."/>
            <person name="Salas-Leiva J.S."/>
            <person name="Gallot-Lavallee L."/>
            <person name="Kops G.J.P.L."/>
            <person name="Archibald J.M."/>
            <person name="Simpson A.G.B."/>
            <person name="Roger A.J."/>
        </authorList>
    </citation>
    <scope>NUCLEOTIDE SEQUENCE</scope>
    <source>
        <strain evidence="2">BICM</strain>
    </source>
</reference>
<keyword evidence="1" id="KW-0812">Transmembrane</keyword>
<protein>
    <recommendedName>
        <fullName evidence="4">Transmembrane protein</fullName>
    </recommendedName>
</protein>
<evidence type="ECO:0000313" key="2">
    <source>
        <dbReference type="EMBL" id="KAG9390218.1"/>
    </source>
</evidence>
<feature type="transmembrane region" description="Helical" evidence="1">
    <location>
        <begin position="99"/>
        <end position="127"/>
    </location>
</feature>
<feature type="transmembrane region" description="Helical" evidence="1">
    <location>
        <begin position="267"/>
        <end position="289"/>
    </location>
</feature>
<dbReference type="EMBL" id="JAHDYR010000066">
    <property type="protein sequence ID" value="KAG9390218.1"/>
    <property type="molecule type" value="Genomic_DNA"/>
</dbReference>
<proteinExistence type="predicted"/>
<keyword evidence="1" id="KW-1133">Transmembrane helix</keyword>